<comment type="caution">
    <text evidence="2">The sequence shown here is derived from an EMBL/GenBank/DDBJ whole genome shotgun (WGS) entry which is preliminary data.</text>
</comment>
<evidence type="ECO:0000259" key="1">
    <source>
        <dbReference type="Pfam" id="PF10536"/>
    </source>
</evidence>
<keyword evidence="3" id="KW-1185">Reference proteome</keyword>
<dbReference type="AlphaFoldDB" id="A0A392P173"/>
<dbReference type="GO" id="GO:0010073">
    <property type="term" value="P:meristem maintenance"/>
    <property type="evidence" value="ECO:0007669"/>
    <property type="project" value="InterPro"/>
</dbReference>
<feature type="non-terminal residue" evidence="2">
    <location>
        <position position="228"/>
    </location>
</feature>
<dbReference type="PANTHER" id="PTHR46033:SF8">
    <property type="entry name" value="PROTEIN MAINTENANCE OF MERISTEMS-LIKE"/>
    <property type="match status" value="1"/>
</dbReference>
<dbReference type="InterPro" id="IPR044824">
    <property type="entry name" value="MAIN-like"/>
</dbReference>
<evidence type="ECO:0000313" key="3">
    <source>
        <dbReference type="Proteomes" id="UP000265520"/>
    </source>
</evidence>
<dbReference type="InterPro" id="IPR019557">
    <property type="entry name" value="AminoTfrase-like_pln_mobile"/>
</dbReference>
<dbReference type="PANTHER" id="PTHR46033">
    <property type="entry name" value="PROTEIN MAIN-LIKE 2"/>
    <property type="match status" value="1"/>
</dbReference>
<sequence>MLPEPIVKLITTAGFGHVLKIPDIPINHQLITALVDRWRPETHTFHFPHGEATITLEDVFLQLGLPIEGAALTGPTILNWEQACVEYLGKQPPEGCWKGNSISLTWLENTYRDIPENATENELVQYARAYILRMIGGFLMPDTSAARVHLKYLYPLIDFSKRYSWGAAVLACLYRGLDRAIKVDQHQIGGCLLLLQSWAWDHIPVIAPRIEYITDMEVLQGAGFPLAR</sequence>
<dbReference type="Pfam" id="PF10536">
    <property type="entry name" value="PMD"/>
    <property type="match status" value="1"/>
</dbReference>
<evidence type="ECO:0000313" key="2">
    <source>
        <dbReference type="EMBL" id="MCI05793.1"/>
    </source>
</evidence>
<proteinExistence type="predicted"/>
<dbReference type="EMBL" id="LXQA010059764">
    <property type="protein sequence ID" value="MCI05793.1"/>
    <property type="molecule type" value="Genomic_DNA"/>
</dbReference>
<dbReference type="Proteomes" id="UP000265520">
    <property type="component" value="Unassembled WGS sequence"/>
</dbReference>
<reference evidence="2 3" key="1">
    <citation type="journal article" date="2018" name="Front. Plant Sci.">
        <title>Red Clover (Trifolium pratense) and Zigzag Clover (T. medium) - A Picture of Genomic Similarities and Differences.</title>
        <authorList>
            <person name="Dluhosova J."/>
            <person name="Istvanek J."/>
            <person name="Nedelnik J."/>
            <person name="Repkova J."/>
        </authorList>
    </citation>
    <scope>NUCLEOTIDE SEQUENCE [LARGE SCALE GENOMIC DNA]</scope>
    <source>
        <strain evidence="3">cv. 10/8</strain>
        <tissue evidence="2">Leaf</tissue>
    </source>
</reference>
<protein>
    <recommendedName>
        <fullName evidence="1">Aminotransferase-like plant mobile domain-containing protein</fullName>
    </recommendedName>
</protein>
<name>A0A392P173_9FABA</name>
<accession>A0A392P173</accession>
<organism evidence="2 3">
    <name type="scientific">Trifolium medium</name>
    <dbReference type="NCBI Taxonomy" id="97028"/>
    <lineage>
        <taxon>Eukaryota</taxon>
        <taxon>Viridiplantae</taxon>
        <taxon>Streptophyta</taxon>
        <taxon>Embryophyta</taxon>
        <taxon>Tracheophyta</taxon>
        <taxon>Spermatophyta</taxon>
        <taxon>Magnoliopsida</taxon>
        <taxon>eudicotyledons</taxon>
        <taxon>Gunneridae</taxon>
        <taxon>Pentapetalae</taxon>
        <taxon>rosids</taxon>
        <taxon>fabids</taxon>
        <taxon>Fabales</taxon>
        <taxon>Fabaceae</taxon>
        <taxon>Papilionoideae</taxon>
        <taxon>50 kb inversion clade</taxon>
        <taxon>NPAAA clade</taxon>
        <taxon>Hologalegina</taxon>
        <taxon>IRL clade</taxon>
        <taxon>Trifolieae</taxon>
        <taxon>Trifolium</taxon>
    </lineage>
</organism>
<feature type="domain" description="Aminotransferase-like plant mobile" evidence="1">
    <location>
        <begin position="14"/>
        <end position="210"/>
    </location>
</feature>